<name>W9QYW3_9ROSA</name>
<dbReference type="EMBL" id="KE344038">
    <property type="protein sequence ID" value="EXB51374.1"/>
    <property type="molecule type" value="Genomic_DNA"/>
</dbReference>
<evidence type="ECO:0000256" key="1">
    <source>
        <dbReference type="PROSITE-ProRule" id="PRU00175"/>
    </source>
</evidence>
<keyword evidence="5" id="KW-1185">Reference proteome</keyword>
<dbReference type="Gene3D" id="3.30.40.10">
    <property type="entry name" value="Zinc/RING finger domain, C3HC4 (zinc finger)"/>
    <property type="match status" value="1"/>
</dbReference>
<keyword evidence="2" id="KW-0812">Transmembrane</keyword>
<keyword evidence="2" id="KW-1133">Transmembrane helix</keyword>
<evidence type="ECO:0000256" key="2">
    <source>
        <dbReference type="SAM" id="Phobius"/>
    </source>
</evidence>
<dbReference type="PANTHER" id="PTHR45676:SF61">
    <property type="entry name" value="RING-TYPE DOMAIN-CONTAINING PROTEIN"/>
    <property type="match status" value="1"/>
</dbReference>
<dbReference type="PANTHER" id="PTHR45676">
    <property type="entry name" value="RING-H2 FINGER PROTEIN ATL51-RELATED"/>
    <property type="match status" value="1"/>
</dbReference>
<dbReference type="eggNOG" id="KOG0800">
    <property type="taxonomic scope" value="Eukaryota"/>
</dbReference>
<dbReference type="SUPFAM" id="SSF57850">
    <property type="entry name" value="RING/U-box"/>
    <property type="match status" value="1"/>
</dbReference>
<keyword evidence="1" id="KW-0863">Zinc-finger</keyword>
<dbReference type="Proteomes" id="UP000030645">
    <property type="component" value="Unassembled WGS sequence"/>
</dbReference>
<sequence>MFSQTSIPSFPSSQYTLTLDFLATLILCVTIAFCFVLLYHILFSLLSWLQDMRSNHNILEQTQIIDSNMSHQVHFYRSLVQYNAQLIDMLERFVRDIDERRGQRLRESNRLPPLISYGSRERRSSYGGGDECVICLEDLEDGESCQVWPVCNHIFHTNCIDHWLKNRHTCPVCRNCLLDV</sequence>
<keyword evidence="2" id="KW-0472">Membrane</keyword>
<evidence type="ECO:0000313" key="5">
    <source>
        <dbReference type="Proteomes" id="UP000030645"/>
    </source>
</evidence>
<dbReference type="GO" id="GO:0008270">
    <property type="term" value="F:zinc ion binding"/>
    <property type="evidence" value="ECO:0007669"/>
    <property type="project" value="UniProtKB-KW"/>
</dbReference>
<keyword evidence="1" id="KW-0479">Metal-binding</keyword>
<dbReference type="SMART" id="SM00184">
    <property type="entry name" value="RING"/>
    <property type="match status" value="1"/>
</dbReference>
<dbReference type="InterPro" id="IPR001841">
    <property type="entry name" value="Znf_RING"/>
</dbReference>
<keyword evidence="1" id="KW-0862">Zinc</keyword>
<protein>
    <submittedName>
        <fullName evidence="4">E3 ubiquitin-protein ligase ATL76</fullName>
    </submittedName>
</protein>
<feature type="domain" description="RING-type" evidence="3">
    <location>
        <begin position="132"/>
        <end position="174"/>
    </location>
</feature>
<organism evidence="4 5">
    <name type="scientific">Morus notabilis</name>
    <dbReference type="NCBI Taxonomy" id="981085"/>
    <lineage>
        <taxon>Eukaryota</taxon>
        <taxon>Viridiplantae</taxon>
        <taxon>Streptophyta</taxon>
        <taxon>Embryophyta</taxon>
        <taxon>Tracheophyta</taxon>
        <taxon>Spermatophyta</taxon>
        <taxon>Magnoliopsida</taxon>
        <taxon>eudicotyledons</taxon>
        <taxon>Gunneridae</taxon>
        <taxon>Pentapetalae</taxon>
        <taxon>rosids</taxon>
        <taxon>fabids</taxon>
        <taxon>Rosales</taxon>
        <taxon>Moraceae</taxon>
        <taxon>Moreae</taxon>
        <taxon>Morus</taxon>
    </lineage>
</organism>
<accession>W9QYW3</accession>
<dbReference type="AlphaFoldDB" id="W9QYW3"/>
<gene>
    <name evidence="4" type="ORF">L484_002925</name>
</gene>
<feature type="transmembrane region" description="Helical" evidence="2">
    <location>
        <begin position="21"/>
        <end position="49"/>
    </location>
</feature>
<evidence type="ECO:0000313" key="4">
    <source>
        <dbReference type="EMBL" id="EXB51374.1"/>
    </source>
</evidence>
<evidence type="ECO:0000259" key="3">
    <source>
        <dbReference type="PROSITE" id="PS50089"/>
    </source>
</evidence>
<dbReference type="GO" id="GO:0016567">
    <property type="term" value="P:protein ubiquitination"/>
    <property type="evidence" value="ECO:0007669"/>
    <property type="project" value="TreeGrafter"/>
</dbReference>
<dbReference type="PROSITE" id="PS50089">
    <property type="entry name" value="ZF_RING_2"/>
    <property type="match status" value="1"/>
</dbReference>
<dbReference type="InterPro" id="IPR013083">
    <property type="entry name" value="Znf_RING/FYVE/PHD"/>
</dbReference>
<dbReference type="Pfam" id="PF13639">
    <property type="entry name" value="zf-RING_2"/>
    <property type="match status" value="1"/>
</dbReference>
<proteinExistence type="predicted"/>
<reference evidence="5" key="1">
    <citation type="submission" date="2013-01" db="EMBL/GenBank/DDBJ databases">
        <title>Draft Genome Sequence of a Mulberry Tree, Morus notabilis C.K. Schneid.</title>
        <authorList>
            <person name="He N."/>
            <person name="Zhao S."/>
        </authorList>
    </citation>
    <scope>NUCLEOTIDE SEQUENCE</scope>
</reference>